<protein>
    <recommendedName>
        <fullName evidence="7">DUF2510 domain-containing protein</fullName>
    </recommendedName>
</protein>
<dbReference type="GO" id="GO:0003676">
    <property type="term" value="F:nucleic acid binding"/>
    <property type="evidence" value="ECO:0007669"/>
    <property type="project" value="InterPro"/>
</dbReference>
<dbReference type="AlphaFoldDB" id="A0A7W5A2H2"/>
<gene>
    <name evidence="5" type="ORF">FHS12_001178</name>
</gene>
<comment type="caution">
    <text evidence="5">The sequence shown here is derived from an EMBL/GenBank/DDBJ whole genome shotgun (WGS) entry which is preliminary data.</text>
</comment>
<evidence type="ECO:0000259" key="3">
    <source>
        <dbReference type="Pfam" id="PF08797"/>
    </source>
</evidence>
<feature type="domain" description="DUF2510" evidence="4">
    <location>
        <begin position="420"/>
        <end position="445"/>
    </location>
</feature>
<evidence type="ECO:0008006" key="7">
    <source>
        <dbReference type="Google" id="ProtNLM"/>
    </source>
</evidence>
<evidence type="ECO:0000313" key="6">
    <source>
        <dbReference type="Proteomes" id="UP000577707"/>
    </source>
</evidence>
<organism evidence="5 6">
    <name type="scientific">Nocardioides albus</name>
    <dbReference type="NCBI Taxonomy" id="1841"/>
    <lineage>
        <taxon>Bacteria</taxon>
        <taxon>Bacillati</taxon>
        <taxon>Actinomycetota</taxon>
        <taxon>Actinomycetes</taxon>
        <taxon>Propionibacteriales</taxon>
        <taxon>Nocardioidaceae</taxon>
        <taxon>Nocardioides</taxon>
    </lineage>
</organism>
<feature type="domain" description="HIRAN" evidence="3">
    <location>
        <begin position="177"/>
        <end position="216"/>
    </location>
</feature>
<name>A0A7W5A2H2_9ACTN</name>
<dbReference type="Pfam" id="PF08797">
    <property type="entry name" value="HIRAN"/>
    <property type="match status" value="1"/>
</dbReference>
<evidence type="ECO:0000256" key="1">
    <source>
        <dbReference type="ARBA" id="ARBA00022723"/>
    </source>
</evidence>
<dbReference type="Pfam" id="PF10708">
    <property type="entry name" value="DUF2510"/>
    <property type="match status" value="1"/>
</dbReference>
<evidence type="ECO:0000259" key="4">
    <source>
        <dbReference type="Pfam" id="PF10708"/>
    </source>
</evidence>
<dbReference type="GO" id="GO:0008270">
    <property type="term" value="F:zinc ion binding"/>
    <property type="evidence" value="ECO:0007669"/>
    <property type="project" value="InterPro"/>
</dbReference>
<dbReference type="Gene3D" id="3.30.70.2330">
    <property type="match status" value="1"/>
</dbReference>
<dbReference type="InterPro" id="IPR018929">
    <property type="entry name" value="DUF2510"/>
</dbReference>
<dbReference type="InterPro" id="IPR014905">
    <property type="entry name" value="HIRAN"/>
</dbReference>
<reference evidence="5 6" key="1">
    <citation type="submission" date="2020-08" db="EMBL/GenBank/DDBJ databases">
        <title>Genomic Encyclopedia of Type Strains, Phase III (KMG-III): the genomes of soil and plant-associated and newly described type strains.</title>
        <authorList>
            <person name="Whitman W."/>
        </authorList>
    </citation>
    <scope>NUCLEOTIDE SEQUENCE [LARGE SCALE GENOMIC DNA]</scope>
    <source>
        <strain evidence="5 6">CECT 3302</strain>
    </source>
</reference>
<accession>A0A7W5A2H2</accession>
<evidence type="ECO:0000256" key="2">
    <source>
        <dbReference type="ARBA" id="ARBA00022801"/>
    </source>
</evidence>
<evidence type="ECO:0000313" key="5">
    <source>
        <dbReference type="EMBL" id="MBB3088245.1"/>
    </source>
</evidence>
<dbReference type="EMBL" id="JACHXG010000002">
    <property type="protein sequence ID" value="MBB3088245.1"/>
    <property type="molecule type" value="Genomic_DNA"/>
</dbReference>
<dbReference type="GO" id="GO:0016818">
    <property type="term" value="F:hydrolase activity, acting on acid anhydrides, in phosphorus-containing anhydrides"/>
    <property type="evidence" value="ECO:0007669"/>
    <property type="project" value="InterPro"/>
</dbReference>
<keyword evidence="1" id="KW-0479">Metal-binding</keyword>
<dbReference type="RefSeq" id="WP_221208555.1">
    <property type="nucleotide sequence ID" value="NZ_BMQT01000013.1"/>
</dbReference>
<dbReference type="Proteomes" id="UP000577707">
    <property type="component" value="Unassembled WGS sequence"/>
</dbReference>
<keyword evidence="2" id="KW-0378">Hydrolase</keyword>
<proteinExistence type="predicted"/>
<keyword evidence="6" id="KW-1185">Reference proteome</keyword>
<sequence>MVEYRGHNGTIAIEGDQMVITHHGFVAKAGGMQMNSPRRINLAALSGVNLKPASALTNGILTIGTDGAAASQRPAIDSADSVMFLKKDAAMFQSLHDWLATVVEKNRASSADPSAPAVVARGARAGSGTTGLVRFALWGQPSYAGFEVAGEGHHSAEIAMLFPHGLPEEGVEDTFEADLVPEPTNRYDANAVQVVISGNLVGYLPKEEAATYQPRLGRLANQGLLATVGSRVWARPEIDWESGRRTGHIHARVSLKLAEPHLILPLNTAPSGVELPTGRAVKIAPGPRAQEACAPWLRPEGEGWVHATLHRVEEVTARSTKELVEVRIDGAAVGRMTPAMGQNFLPVIDLLDDRGLGCVVRAMVKGNRVKAEISISAARASELSDAWLQDHIYAVNAGTGPSPSHPADPVTTVPPLHVPAGWYADPEGVAASRYWDGTAWTSHVSSS</sequence>